<evidence type="ECO:0000259" key="2">
    <source>
        <dbReference type="Pfam" id="PF01048"/>
    </source>
</evidence>
<sequence>MSSPSPRDSFEICIICALPLEANSVKALFESDDGGVGSVGKAAGDTNSYSTGKIGNHNVVLVHMHDMGKVPAAAVAVNVKKSFENIRLALVVGICGGVPGKGPDGVMLGDVIVGKQVVHYDFGREYETGFVMKDGPEDGLGRQVAEIRGFIRKLEAGKEALGEKLAEYLTPVLQSWNPEKLSSLEDILYPSDYWHVHQAGTGSCVGTRCQNLREVCEVALKASCEELGCERDDIIRSSEARASPSIFFGRVASGDKVMRSATVRDKIAQREDVIGFDMEAAGVWDYLPCILIKGVCDYSDSHKNKSWQEYAAVSAAAFTKALLEQWTQSDQPSTETEKKRGGGTYFNNNNSKIGNQAKTMTFSGNTTFSF</sequence>
<dbReference type="InterPro" id="IPR035994">
    <property type="entry name" value="Nucleoside_phosphorylase_sf"/>
</dbReference>
<proteinExistence type="predicted"/>
<gene>
    <name evidence="3" type="ORF">TWF730_005484</name>
</gene>
<accession>A0AAV9VII4</accession>
<dbReference type="Proteomes" id="UP001373714">
    <property type="component" value="Unassembled WGS sequence"/>
</dbReference>
<dbReference type="PANTHER" id="PTHR46082:SF6">
    <property type="entry name" value="AAA+ ATPASE DOMAIN-CONTAINING PROTEIN-RELATED"/>
    <property type="match status" value="1"/>
</dbReference>
<reference evidence="3 4" key="1">
    <citation type="submission" date="2019-10" db="EMBL/GenBank/DDBJ databases">
        <authorList>
            <person name="Palmer J.M."/>
        </authorList>
    </citation>
    <scope>NUCLEOTIDE SEQUENCE [LARGE SCALE GENOMIC DNA]</scope>
    <source>
        <strain evidence="3 4">TWF730</strain>
    </source>
</reference>
<dbReference type="GO" id="GO:0003824">
    <property type="term" value="F:catalytic activity"/>
    <property type="evidence" value="ECO:0007669"/>
    <property type="project" value="InterPro"/>
</dbReference>
<feature type="region of interest" description="Disordered" evidence="1">
    <location>
        <begin position="328"/>
        <end position="349"/>
    </location>
</feature>
<evidence type="ECO:0000313" key="4">
    <source>
        <dbReference type="Proteomes" id="UP001373714"/>
    </source>
</evidence>
<keyword evidence="4" id="KW-1185">Reference proteome</keyword>
<dbReference type="Pfam" id="PF01048">
    <property type="entry name" value="PNP_UDP_1"/>
    <property type="match status" value="1"/>
</dbReference>
<comment type="caution">
    <text evidence="3">The sequence shown here is derived from an EMBL/GenBank/DDBJ whole genome shotgun (WGS) entry which is preliminary data.</text>
</comment>
<feature type="domain" description="Nucleoside phosphorylase" evidence="2">
    <location>
        <begin position="11"/>
        <end position="126"/>
    </location>
</feature>
<evidence type="ECO:0000313" key="3">
    <source>
        <dbReference type="EMBL" id="KAK6361770.1"/>
    </source>
</evidence>
<dbReference type="EMBL" id="JAVHNS010000002">
    <property type="protein sequence ID" value="KAK6361770.1"/>
    <property type="molecule type" value="Genomic_DNA"/>
</dbReference>
<evidence type="ECO:0000256" key="1">
    <source>
        <dbReference type="SAM" id="MobiDB-lite"/>
    </source>
</evidence>
<dbReference type="SUPFAM" id="SSF53167">
    <property type="entry name" value="Purine and uridine phosphorylases"/>
    <property type="match status" value="1"/>
</dbReference>
<dbReference type="InterPro" id="IPR000845">
    <property type="entry name" value="Nucleoside_phosphorylase_d"/>
</dbReference>
<dbReference type="Gene3D" id="3.40.50.1580">
    <property type="entry name" value="Nucleoside phosphorylase domain"/>
    <property type="match status" value="1"/>
</dbReference>
<dbReference type="GO" id="GO:0009116">
    <property type="term" value="P:nucleoside metabolic process"/>
    <property type="evidence" value="ECO:0007669"/>
    <property type="project" value="InterPro"/>
</dbReference>
<organism evidence="3 4">
    <name type="scientific">Orbilia blumenaviensis</name>
    <dbReference type="NCBI Taxonomy" id="1796055"/>
    <lineage>
        <taxon>Eukaryota</taxon>
        <taxon>Fungi</taxon>
        <taxon>Dikarya</taxon>
        <taxon>Ascomycota</taxon>
        <taxon>Pezizomycotina</taxon>
        <taxon>Orbiliomycetes</taxon>
        <taxon>Orbiliales</taxon>
        <taxon>Orbiliaceae</taxon>
        <taxon>Orbilia</taxon>
    </lineage>
</organism>
<protein>
    <recommendedName>
        <fullName evidence="2">Nucleoside phosphorylase domain-containing protein</fullName>
    </recommendedName>
</protein>
<dbReference type="AlphaFoldDB" id="A0AAV9VII4"/>
<dbReference type="PANTHER" id="PTHR46082">
    <property type="entry name" value="ATP/GTP-BINDING PROTEIN-RELATED"/>
    <property type="match status" value="1"/>
</dbReference>
<dbReference type="InterPro" id="IPR053137">
    <property type="entry name" value="NLR-like"/>
</dbReference>
<name>A0AAV9VII4_9PEZI</name>